<protein>
    <recommendedName>
        <fullName evidence="2">Fe2OG dioxygenase domain-containing protein</fullName>
    </recommendedName>
</protein>
<comment type="caution">
    <text evidence="3">The sequence shown here is derived from an EMBL/GenBank/DDBJ whole genome shotgun (WGS) entry which is preliminary data.</text>
</comment>
<dbReference type="GO" id="GO:0032451">
    <property type="term" value="F:demethylase activity"/>
    <property type="evidence" value="ECO:0007669"/>
    <property type="project" value="TreeGrafter"/>
</dbReference>
<sequence>MAGRRTTSQQPEGLILVRDFLSVAEERDLARELLSPDGPWLDKGHLRFANSEQQEFGPVISDAMEVVDGKPERPMPSATARLSARVAEEAERLGLEVSKGLAAGPDAFCRVNYYRKEGGGYMHKHMDSKKTFGPVIGCCSLLADAAMTFYDTQGNSFGMAKVHRTAEVQLPRRSLYFMTGPSRSQWQHGIRKDQCPSERLSLTFRSVLPDAPRTSAGKAKIQSKVQKVSPMKRPSSSEAGLPKSSTKHGGVGAKSASKLKQTPTGIVKRRPAAAKMGL</sequence>
<dbReference type="EMBL" id="CAJNNV010032081">
    <property type="protein sequence ID" value="CAE8638873.1"/>
    <property type="molecule type" value="Genomic_DNA"/>
</dbReference>
<dbReference type="PROSITE" id="PS51471">
    <property type="entry name" value="FE2OG_OXY"/>
    <property type="match status" value="1"/>
</dbReference>
<gene>
    <name evidence="3" type="ORF">PGLA1383_LOCUS53968</name>
</gene>
<dbReference type="InterPro" id="IPR005123">
    <property type="entry name" value="Oxoglu/Fe-dep_dioxygenase_dom"/>
</dbReference>
<feature type="domain" description="Fe2OG dioxygenase" evidence="2">
    <location>
        <begin position="105"/>
        <end position="208"/>
    </location>
</feature>
<proteinExistence type="predicted"/>
<feature type="region of interest" description="Disordered" evidence="1">
    <location>
        <begin position="211"/>
        <end position="278"/>
    </location>
</feature>
<dbReference type="SUPFAM" id="SSF51197">
    <property type="entry name" value="Clavaminate synthase-like"/>
    <property type="match status" value="1"/>
</dbReference>
<reference evidence="3" key="1">
    <citation type="submission" date="2021-02" db="EMBL/GenBank/DDBJ databases">
        <authorList>
            <person name="Dougan E. K."/>
            <person name="Rhodes N."/>
            <person name="Thang M."/>
            <person name="Chan C."/>
        </authorList>
    </citation>
    <scope>NUCLEOTIDE SEQUENCE</scope>
</reference>
<organism evidence="3 4">
    <name type="scientific">Polarella glacialis</name>
    <name type="common">Dinoflagellate</name>
    <dbReference type="NCBI Taxonomy" id="89957"/>
    <lineage>
        <taxon>Eukaryota</taxon>
        <taxon>Sar</taxon>
        <taxon>Alveolata</taxon>
        <taxon>Dinophyceae</taxon>
        <taxon>Suessiales</taxon>
        <taxon>Suessiaceae</taxon>
        <taxon>Polarella</taxon>
    </lineage>
</organism>
<evidence type="ECO:0000313" key="3">
    <source>
        <dbReference type="EMBL" id="CAE8638873.1"/>
    </source>
</evidence>
<name>A0A813HM87_POLGL</name>
<dbReference type="OrthoDB" id="442860at2759"/>
<dbReference type="InterPro" id="IPR027450">
    <property type="entry name" value="AlkB-like"/>
</dbReference>
<dbReference type="Pfam" id="PF13532">
    <property type="entry name" value="2OG-FeII_Oxy_2"/>
    <property type="match status" value="1"/>
</dbReference>
<accession>A0A813HM87</accession>
<dbReference type="Proteomes" id="UP000654075">
    <property type="component" value="Unassembled WGS sequence"/>
</dbReference>
<evidence type="ECO:0000256" key="1">
    <source>
        <dbReference type="SAM" id="MobiDB-lite"/>
    </source>
</evidence>
<dbReference type="GO" id="GO:0016491">
    <property type="term" value="F:oxidoreductase activity"/>
    <property type="evidence" value="ECO:0007669"/>
    <property type="project" value="TreeGrafter"/>
</dbReference>
<dbReference type="GO" id="GO:0070988">
    <property type="term" value="P:demethylation"/>
    <property type="evidence" value="ECO:0007669"/>
    <property type="project" value="InterPro"/>
</dbReference>
<evidence type="ECO:0000259" key="2">
    <source>
        <dbReference type="PROSITE" id="PS51471"/>
    </source>
</evidence>
<dbReference type="InterPro" id="IPR032857">
    <property type="entry name" value="ALKBH4"/>
</dbReference>
<dbReference type="PANTHER" id="PTHR12463">
    <property type="entry name" value="OXYGENASE-RELATED"/>
    <property type="match status" value="1"/>
</dbReference>
<dbReference type="InterPro" id="IPR037151">
    <property type="entry name" value="AlkB-like_sf"/>
</dbReference>
<dbReference type="PANTHER" id="PTHR12463:SF1">
    <property type="entry name" value="2-OXOGLUTARATE AND FE-DEPENDENT OXYGENASE FAMILY PROTEIN"/>
    <property type="match status" value="1"/>
</dbReference>
<evidence type="ECO:0000313" key="4">
    <source>
        <dbReference type="Proteomes" id="UP000654075"/>
    </source>
</evidence>
<dbReference type="AlphaFoldDB" id="A0A813HM87"/>
<keyword evidence="4" id="KW-1185">Reference proteome</keyword>
<dbReference type="Gene3D" id="2.60.120.590">
    <property type="entry name" value="Alpha-ketoglutarate-dependent dioxygenase AlkB-like"/>
    <property type="match status" value="1"/>
</dbReference>